<gene>
    <name evidence="1" type="ORF">LCGC14_0537290</name>
</gene>
<organism evidence="1">
    <name type="scientific">marine sediment metagenome</name>
    <dbReference type="NCBI Taxonomy" id="412755"/>
    <lineage>
        <taxon>unclassified sequences</taxon>
        <taxon>metagenomes</taxon>
        <taxon>ecological metagenomes</taxon>
    </lineage>
</organism>
<proteinExistence type="predicted"/>
<comment type="caution">
    <text evidence="1">The sequence shown here is derived from an EMBL/GenBank/DDBJ whole genome shotgun (WGS) entry which is preliminary data.</text>
</comment>
<dbReference type="EMBL" id="LAZR01000711">
    <property type="protein sequence ID" value="KKN59904.1"/>
    <property type="molecule type" value="Genomic_DNA"/>
</dbReference>
<dbReference type="AlphaFoldDB" id="A0A0F9RYJ6"/>
<evidence type="ECO:0000313" key="1">
    <source>
        <dbReference type="EMBL" id="KKN59904.1"/>
    </source>
</evidence>
<protein>
    <submittedName>
        <fullName evidence="1">Uncharacterized protein</fullName>
    </submittedName>
</protein>
<name>A0A0F9RYJ6_9ZZZZ</name>
<sequence length="679" mass="72201">MWIVSSFTREGVPATGLSPTVVIRDVDTGVIVISSTPMSETGDGFYSYDFSGYNPLVDYTVVCDSVTLSGTERYTYASSGEYNEVLDSIESTVGVVDLRTLLIRKIQTNRLDLMDGDTDNWILYEDDEITPLLTFDVSDKDGNVIVQQPSMPSRRSGATGTVSGSLTPDIYMKKSVYDSDDDGVINAAENVSDGIYVSTASGVKYAVDNSHLSCILGTKCIDESAIGDQLVVKYNAATDGLIYGDIVVSGTVSHSELLDLDNDDHSQYILVDGTRAFTGHIRANASGTLDIGSLSLPFKDLYLTGSSLYINGDKVLYMSGNDLVLDSPSGNVVISGGVDLSNADIQHGALDGLSNDDHTQYHTDARGDARYYTETELDAGQLDDRYYTETEVDALTWTESDITDLDKYTQAEVDTISGALSTEIDSDISTHNVADNHVAHSTVSISSGGILSGGGTIDGNQTITLANADIDHGSLTGLADDDHPQYINDTEMTTISGDLVAQLHTRSHTITSTSDHTAGNWKVVYTDGSGDVQELALGSTSGDSLVTNGASAAPSWTTISGGGDGLSSLSWTAETKTADYTITTSDFNKTIRMSSADDKIFTLPSVGASEDGERITLAKTGAGKVTIQTADSDKIDSSTAGGGILCNQINEIYSNITLEYVDGNTMWIIIGARGTWSTF</sequence>
<reference evidence="1" key="1">
    <citation type="journal article" date="2015" name="Nature">
        <title>Complex archaea that bridge the gap between prokaryotes and eukaryotes.</title>
        <authorList>
            <person name="Spang A."/>
            <person name="Saw J.H."/>
            <person name="Jorgensen S.L."/>
            <person name="Zaremba-Niedzwiedzka K."/>
            <person name="Martijn J."/>
            <person name="Lind A.E."/>
            <person name="van Eijk R."/>
            <person name="Schleper C."/>
            <person name="Guy L."/>
            <person name="Ettema T.J."/>
        </authorList>
    </citation>
    <scope>NUCLEOTIDE SEQUENCE</scope>
</reference>
<accession>A0A0F9RYJ6</accession>